<dbReference type="Pfam" id="PF02872">
    <property type="entry name" value="5_nucleotid_C"/>
    <property type="match status" value="1"/>
</dbReference>
<dbReference type="PRINTS" id="PR01607">
    <property type="entry name" value="APYRASEFAMLY"/>
</dbReference>
<keyword evidence="2" id="KW-0547">Nucleotide-binding</keyword>
<dbReference type="InterPro" id="IPR006179">
    <property type="entry name" value="5_nucleotidase/apyrase"/>
</dbReference>
<dbReference type="InterPro" id="IPR036907">
    <property type="entry name" value="5'-Nucleotdase_C_sf"/>
</dbReference>
<evidence type="ECO:0000259" key="4">
    <source>
        <dbReference type="Pfam" id="PF02872"/>
    </source>
</evidence>
<dbReference type="RefSeq" id="WP_344310634.1">
    <property type="nucleotide sequence ID" value="NZ_BAAANY010000009.1"/>
</dbReference>
<accession>A0ABN2GWG1</accession>
<dbReference type="Proteomes" id="UP001500618">
    <property type="component" value="Unassembled WGS sequence"/>
</dbReference>
<dbReference type="EMBL" id="BAAANY010000009">
    <property type="protein sequence ID" value="GAA1677956.1"/>
    <property type="molecule type" value="Genomic_DNA"/>
</dbReference>
<dbReference type="InterPro" id="IPR006146">
    <property type="entry name" value="5'-Nucleotdase_CS"/>
</dbReference>
<keyword evidence="1" id="KW-0732">Signal</keyword>
<dbReference type="Pfam" id="PF00149">
    <property type="entry name" value="Metallophos"/>
    <property type="match status" value="1"/>
</dbReference>
<dbReference type="Gene3D" id="3.90.780.10">
    <property type="entry name" value="5'-Nucleotidase, C-terminal domain"/>
    <property type="match status" value="1"/>
</dbReference>
<keyword evidence="2" id="KW-0378">Hydrolase</keyword>
<evidence type="ECO:0000256" key="2">
    <source>
        <dbReference type="RuleBase" id="RU362119"/>
    </source>
</evidence>
<organism evidence="5 6">
    <name type="scientific">Fodinicola feengrottensis</name>
    <dbReference type="NCBI Taxonomy" id="435914"/>
    <lineage>
        <taxon>Bacteria</taxon>
        <taxon>Bacillati</taxon>
        <taxon>Actinomycetota</taxon>
        <taxon>Actinomycetes</taxon>
        <taxon>Mycobacteriales</taxon>
        <taxon>Fodinicola</taxon>
    </lineage>
</organism>
<dbReference type="InterPro" id="IPR008334">
    <property type="entry name" value="5'-Nucleotdase_C"/>
</dbReference>
<protein>
    <submittedName>
        <fullName evidence="5">5'-nucleotidase C-terminal domain-containing protein</fullName>
    </submittedName>
</protein>
<dbReference type="PANTHER" id="PTHR11575">
    <property type="entry name" value="5'-NUCLEOTIDASE-RELATED"/>
    <property type="match status" value="1"/>
</dbReference>
<sequence length="626" mass="67626">MPAEPTSAPDKTGSRTVSRRRLLAGFGGSAAAILTAAGMSPEAAQAAPQPTDASLHNQTAQLTLLGTTDLHAHVFNWDYYNNREYDDAAHNDQGIAKVATLVGALRKQRGRRNVLLLDAGDTIQGTPLGTYYAKTKPISRTRIHPMATAMNAMEYDASALGNHEFNYGIDLLRTFQKQLRFPLLGANALDWKTKQQVFPPYTVKTMWPSGSFFPVRVGILGLTNPGVAIWDKANVENKMHFDGVVEQARIWVPRLRRISDVVVVLTHSGADTSSSYGDALPYPENASTLMAQQVPGIDAVLVGHAHVEIDDRFVTNEATGKQVLLTEPLCFGQRLSVIELNLKHSLLHGWQVSGADSHVLNSNTAPEDEHIKKLLTADHQAVVDYVNAPVATCTVAMSCATARYQDAACIDFINYVQADAVKAALAGTPNLPVLSIAAPFNRGAAIPAGQVSVRDVAGLYIYDNTLLAVQLTGAQVKDYLEKSVEYFQQVTGVGPYTADQVTNAKTTAAPTGTPDYNYDIISGLDAPLAYDIDITQPVGKRIVDLSYAGKPIDPAGQFVVAVNNYRQSGGGGFPHINTAPVLYNRQIDIRQLLIDWATAQKVIDPTKFASVDWKLVANGQPVQITG</sequence>
<dbReference type="SUPFAM" id="SSF55816">
    <property type="entry name" value="5'-nucleotidase (syn. UDP-sugar hydrolase), C-terminal domain"/>
    <property type="match status" value="1"/>
</dbReference>
<evidence type="ECO:0000313" key="5">
    <source>
        <dbReference type="EMBL" id="GAA1677956.1"/>
    </source>
</evidence>
<comment type="caution">
    <text evidence="5">The sequence shown here is derived from an EMBL/GenBank/DDBJ whole genome shotgun (WGS) entry which is preliminary data.</text>
</comment>
<evidence type="ECO:0000256" key="1">
    <source>
        <dbReference type="ARBA" id="ARBA00022729"/>
    </source>
</evidence>
<keyword evidence="6" id="KW-1185">Reference proteome</keyword>
<name>A0ABN2GWG1_9ACTN</name>
<dbReference type="InterPro" id="IPR029052">
    <property type="entry name" value="Metallo-depent_PP-like"/>
</dbReference>
<feature type="domain" description="Calcineurin-like phosphoesterase" evidence="3">
    <location>
        <begin position="63"/>
        <end position="307"/>
    </location>
</feature>
<feature type="domain" description="5'-Nucleotidase C-terminal" evidence="4">
    <location>
        <begin position="390"/>
        <end position="576"/>
    </location>
</feature>
<dbReference type="Gene3D" id="3.60.21.10">
    <property type="match status" value="1"/>
</dbReference>
<dbReference type="InterPro" id="IPR006311">
    <property type="entry name" value="TAT_signal"/>
</dbReference>
<dbReference type="PANTHER" id="PTHR11575:SF6">
    <property type="entry name" value="2',3'-CYCLIC-NUCLEOTIDE 2'-PHOSPHODIESTERASE_3'-NUCLEOTIDASE"/>
    <property type="match status" value="1"/>
</dbReference>
<dbReference type="InterPro" id="IPR004843">
    <property type="entry name" value="Calcineurin-like_PHP"/>
</dbReference>
<evidence type="ECO:0000313" key="6">
    <source>
        <dbReference type="Proteomes" id="UP001500618"/>
    </source>
</evidence>
<dbReference type="PROSITE" id="PS00786">
    <property type="entry name" value="5_NUCLEOTIDASE_2"/>
    <property type="match status" value="1"/>
</dbReference>
<comment type="similarity">
    <text evidence="2">Belongs to the 5'-nucleotidase family.</text>
</comment>
<evidence type="ECO:0000259" key="3">
    <source>
        <dbReference type="Pfam" id="PF00149"/>
    </source>
</evidence>
<reference evidence="5 6" key="1">
    <citation type="journal article" date="2019" name="Int. J. Syst. Evol. Microbiol.">
        <title>The Global Catalogue of Microorganisms (GCM) 10K type strain sequencing project: providing services to taxonomists for standard genome sequencing and annotation.</title>
        <authorList>
            <consortium name="The Broad Institute Genomics Platform"/>
            <consortium name="The Broad Institute Genome Sequencing Center for Infectious Disease"/>
            <person name="Wu L."/>
            <person name="Ma J."/>
        </authorList>
    </citation>
    <scope>NUCLEOTIDE SEQUENCE [LARGE SCALE GENOMIC DNA]</scope>
    <source>
        <strain evidence="5 6">JCM 14718</strain>
    </source>
</reference>
<proteinExistence type="inferred from homology"/>
<dbReference type="PROSITE" id="PS51318">
    <property type="entry name" value="TAT"/>
    <property type="match status" value="1"/>
</dbReference>
<dbReference type="SUPFAM" id="SSF56300">
    <property type="entry name" value="Metallo-dependent phosphatases"/>
    <property type="match status" value="1"/>
</dbReference>
<gene>
    <name evidence="5" type="ORF">GCM10009765_29080</name>
</gene>